<evidence type="ECO:0000256" key="7">
    <source>
        <dbReference type="SAM" id="MobiDB-lite"/>
    </source>
</evidence>
<dbReference type="Gene3D" id="1.20.1270.60">
    <property type="entry name" value="Arfaptin homology (AH) domain/BAR domain"/>
    <property type="match status" value="1"/>
</dbReference>
<protein>
    <submittedName>
        <fullName evidence="9">ADP-ribosylation factor interacting protein 1 (Arfaptin 1)</fullName>
    </submittedName>
</protein>
<gene>
    <name evidence="9" type="primary">ARFIP1</name>
</gene>
<feature type="region of interest" description="Disordered" evidence="7">
    <location>
        <begin position="1"/>
        <end position="50"/>
    </location>
</feature>
<dbReference type="Pfam" id="PF06456">
    <property type="entry name" value="Arfaptin"/>
    <property type="match status" value="1"/>
</dbReference>
<dbReference type="GO" id="GO:0006886">
    <property type="term" value="P:intracellular protein transport"/>
    <property type="evidence" value="ECO:0007669"/>
    <property type="project" value="TreeGrafter"/>
</dbReference>
<reference evidence="9" key="1">
    <citation type="submission" date="2016-05" db="EMBL/GenBank/DDBJ databases">
        <authorList>
            <person name="Lavstsen T."/>
            <person name="Jespersen J.S."/>
        </authorList>
    </citation>
    <scope>NUCLEOTIDE SEQUENCE</scope>
    <source>
        <tissue evidence="9">Brain</tissue>
    </source>
</reference>
<evidence type="ECO:0000313" key="9">
    <source>
        <dbReference type="EMBL" id="SBR51034.1"/>
    </source>
</evidence>
<evidence type="ECO:0000256" key="5">
    <source>
        <dbReference type="ARBA" id="ARBA00023136"/>
    </source>
</evidence>
<evidence type="ECO:0000256" key="4">
    <source>
        <dbReference type="ARBA" id="ARBA00023034"/>
    </source>
</evidence>
<feature type="domain" description="AH" evidence="8">
    <location>
        <begin position="121"/>
        <end position="321"/>
    </location>
</feature>
<dbReference type="InterPro" id="IPR027267">
    <property type="entry name" value="AH/BAR_dom_sf"/>
</dbReference>
<dbReference type="GO" id="GO:0070273">
    <property type="term" value="F:phosphatidylinositol-4-phosphate binding"/>
    <property type="evidence" value="ECO:0007669"/>
    <property type="project" value="UniProtKB-ARBA"/>
</dbReference>
<accession>A0A1A8M442</accession>
<reference evidence="9" key="2">
    <citation type="submission" date="2016-06" db="EMBL/GenBank/DDBJ databases">
        <title>The genome of a short-lived fish provides insights into sex chromosome evolution and the genetic control of aging.</title>
        <authorList>
            <person name="Reichwald K."/>
            <person name="Felder M."/>
            <person name="Petzold A."/>
            <person name="Koch P."/>
            <person name="Groth M."/>
            <person name="Platzer M."/>
        </authorList>
    </citation>
    <scope>NUCLEOTIDE SEQUENCE</scope>
    <source>
        <tissue evidence="9">Brain</tissue>
    </source>
</reference>
<evidence type="ECO:0000256" key="3">
    <source>
        <dbReference type="ARBA" id="ARBA00022553"/>
    </source>
</evidence>
<dbReference type="GO" id="GO:0005829">
    <property type="term" value="C:cytosol"/>
    <property type="evidence" value="ECO:0007669"/>
    <property type="project" value="UniProtKB-ARBA"/>
</dbReference>
<dbReference type="GO" id="GO:0000139">
    <property type="term" value="C:Golgi membrane"/>
    <property type="evidence" value="ECO:0007669"/>
    <property type="project" value="UniProtKB-SubCell"/>
</dbReference>
<name>A0A1A8M442_9TELE</name>
<dbReference type="InterPro" id="IPR030798">
    <property type="entry name" value="Arfaptin_fam"/>
</dbReference>
<dbReference type="PROSITE" id="PS50870">
    <property type="entry name" value="AH"/>
    <property type="match status" value="1"/>
</dbReference>
<evidence type="ECO:0000256" key="6">
    <source>
        <dbReference type="SAM" id="Coils"/>
    </source>
</evidence>
<dbReference type="GO" id="GO:0034315">
    <property type="term" value="P:regulation of Arp2/3 complex-mediated actin nucleation"/>
    <property type="evidence" value="ECO:0007669"/>
    <property type="project" value="TreeGrafter"/>
</dbReference>
<dbReference type="EMBL" id="HAEG01010008">
    <property type="protein sequence ID" value="SBR85990.1"/>
    <property type="molecule type" value="Transcribed_RNA"/>
</dbReference>
<organism evidence="9">
    <name type="scientific">Nothobranchius pienaari</name>
    <dbReference type="NCBI Taxonomy" id="704102"/>
    <lineage>
        <taxon>Eukaryota</taxon>
        <taxon>Metazoa</taxon>
        <taxon>Chordata</taxon>
        <taxon>Craniata</taxon>
        <taxon>Vertebrata</taxon>
        <taxon>Euteleostomi</taxon>
        <taxon>Actinopterygii</taxon>
        <taxon>Neopterygii</taxon>
        <taxon>Teleostei</taxon>
        <taxon>Neoteleostei</taxon>
        <taxon>Acanthomorphata</taxon>
        <taxon>Ovalentaria</taxon>
        <taxon>Atherinomorphae</taxon>
        <taxon>Cyprinodontiformes</taxon>
        <taxon>Nothobranchiidae</taxon>
        <taxon>Nothobranchius</taxon>
    </lineage>
</organism>
<evidence type="ECO:0000259" key="8">
    <source>
        <dbReference type="PROSITE" id="PS50870"/>
    </source>
</evidence>
<feature type="compositionally biased region" description="Polar residues" evidence="7">
    <location>
        <begin position="15"/>
        <end position="27"/>
    </location>
</feature>
<comment type="subcellular location">
    <subcellularLocation>
        <location evidence="1">Golgi apparatus membrane</location>
    </subcellularLocation>
    <subcellularLocation>
        <location evidence="2">Golgi apparatus</location>
        <location evidence="2">trans-Golgi network</location>
    </subcellularLocation>
</comment>
<keyword evidence="4" id="KW-0333">Golgi apparatus</keyword>
<dbReference type="InterPro" id="IPR010504">
    <property type="entry name" value="AH_dom"/>
</dbReference>
<dbReference type="GO" id="GO:0032588">
    <property type="term" value="C:trans-Golgi network membrane"/>
    <property type="evidence" value="ECO:0007669"/>
    <property type="project" value="UniProtKB-ARBA"/>
</dbReference>
<evidence type="ECO:0000256" key="2">
    <source>
        <dbReference type="ARBA" id="ARBA00004601"/>
    </source>
</evidence>
<dbReference type="SMART" id="SM01015">
    <property type="entry name" value="Arfaptin"/>
    <property type="match status" value="1"/>
</dbReference>
<dbReference type="PANTHER" id="PTHR12141">
    <property type="entry name" value="ARFAPTIN-RELATED"/>
    <property type="match status" value="1"/>
</dbReference>
<evidence type="ECO:0000256" key="1">
    <source>
        <dbReference type="ARBA" id="ARBA00004394"/>
    </source>
</evidence>
<keyword evidence="6" id="KW-0175">Coiled coil</keyword>
<dbReference type="CDD" id="cd07660">
    <property type="entry name" value="BAR_Arfaptin"/>
    <property type="match status" value="1"/>
</dbReference>
<sequence length="341" mass="38710">MAEDSHRSSAAEIPVTSNGELDQSPESVFQRDAHLTCPGPRNLSESRVMSSNYASTAEGIVESGPYKDSTTADPKSGAVVLSDDLKNPAMEKLDLVRKWSINTYKCTRQILSEKLGRGSRTVDLELEAQIDLLRDNKRKYQNVIKLAQMLATQLSLIMQTQRQLGDAFADLSLKSPELHEEFGYNAETQKLLSKNGDTLLAAINFFISSVNTLVDKTIEDTMINIKQYEVARVEYDAYRTDLEELNLGPRDGNTMPKIEQSQQQFQIHREKYERMRNNVSVKLKFLEENKVKVLHNQLILFHNAIAAYYAGNQEQLEQTLKQFHIKLKMPGGESPSWLEEH</sequence>
<dbReference type="PANTHER" id="PTHR12141:SF4">
    <property type="entry name" value="ARFAPTIN-1"/>
    <property type="match status" value="1"/>
</dbReference>
<dbReference type="FunFam" id="1.20.1270.60:FF:000003">
    <property type="entry name" value="arfaptin-2 isoform X1"/>
    <property type="match status" value="1"/>
</dbReference>
<keyword evidence="5" id="KW-0472">Membrane</keyword>
<proteinExistence type="predicted"/>
<dbReference type="AlphaFoldDB" id="A0A1A8M442"/>
<dbReference type="SUPFAM" id="SSF103657">
    <property type="entry name" value="BAR/IMD domain-like"/>
    <property type="match status" value="1"/>
</dbReference>
<dbReference type="GO" id="GO:0019904">
    <property type="term" value="F:protein domain specific binding"/>
    <property type="evidence" value="ECO:0007669"/>
    <property type="project" value="InterPro"/>
</dbReference>
<dbReference type="EMBL" id="HAEF01010772">
    <property type="protein sequence ID" value="SBR51034.1"/>
    <property type="molecule type" value="Transcribed_RNA"/>
</dbReference>
<feature type="coiled-coil region" evidence="6">
    <location>
        <begin position="258"/>
        <end position="289"/>
    </location>
</feature>
<keyword evidence="3" id="KW-0597">Phosphoprotein</keyword>